<organism evidence="11 12">
    <name type="scientific">Tuber magnatum</name>
    <name type="common">white Piedmont truffle</name>
    <dbReference type="NCBI Taxonomy" id="42249"/>
    <lineage>
        <taxon>Eukaryota</taxon>
        <taxon>Fungi</taxon>
        <taxon>Dikarya</taxon>
        <taxon>Ascomycota</taxon>
        <taxon>Pezizomycotina</taxon>
        <taxon>Pezizomycetes</taxon>
        <taxon>Pezizales</taxon>
        <taxon>Tuberaceae</taxon>
        <taxon>Tuber</taxon>
    </lineage>
</organism>
<keyword evidence="6" id="KW-0963">Cytoplasm</keyword>
<keyword evidence="8" id="KW-0653">Protein transport</keyword>
<sequence>MPIGLRIKDHPHRSIALVTPSHALILRNSPSSSAAQISSDTSFSSILDRTNDPSSSTFVPKCIIEFTDLASVDLDGYRPLSSQPCLGTLGLITLNRDVFLSVVTSAREVASVRPGEGVSRIHAVNFHCLNRADFDDVLDSDINSYSADPDGWDQGRSQPPAGAEHPCSSLRKLLSGGTFYYSRDFDLTNRLQDRSIETADFDIDNFDPSFLWNSYMIHPLLRFRSHLSDQERRELDASHILTCTIRGFVESLTIPRSLTPAELRSAGLATTLTLISRLSCRRAGTRFNSRGIDDDGHVANFVETETVIWDPCHNPQNASLGFSYCQVRGSIPIFWEQQTGLLPNQQKIQITRSSEATQPAFDKHFESISLKYGAIHLVNLLSQTKSGEAELSSHLKYHIKHSPLTTLGSDEKRNALGDSSLLKATEYDFHAETKGPSGYEAASMISRIVKHSADAFGFFLMESSSCESNHRTRRRGQKETEFVMLQQEGVFRTNCLDCLDRTNLVQGILSKMAIESFLEQADKSFGHEFWIRHSTLWADNGDALSKIYAGTGALKSSFTRTGRMSLAGAIADARKSAARIYINNFADKEKQNTIDVLLGRLVGQHSVYLYDPINDFVTTELSKRAPEYSHKKDIHIYVGTYNLNGQTSGINDDLSQWLCPPFLKNSQLHPELVVVGFQEIVQLSPQQIMSTDPSRRQLWEQAVLKALNSHSRATGGEEYVLLRGGQLVGAALLIYVKATAIGEVRNVEGSLKKTGMSGVAGNKGAVAIRMEYANTRLCFVTAHLAAGFSNYEERNRDYRTIAHGLRFQQGRTIDDHDTVIWLGDFNYRIGLSDEKVRTLVELGNLQTLYDNDQLNLQMISGLAFPYFSEAKLTFDPTYKYDIGTDRYDTSEKARIPAWCDRVLRRGKNLRQLSYGAAPLRFSDHRPVYATFRCVVSAVDETAKEKLSKEIYTTRRAEVGHLTGSEEEESGDEDHVLDFDPIEPGCAPRKLPPPFTSADLPPLPARSNASNISGPPRPSPTATTSTINSSATPLEASHPHPAKLAKPPPPTVPRKPEVLSRDAQRAVALDMQVFGGEGQAHGLPPLPLKRVSTLPATGRPALPPRGGSPEAEKEKGKGLMDDDEGADIGWVPLRPT</sequence>
<name>A0A317SSS0_9PEZI</name>
<dbReference type="EMBL" id="PYWC01000036">
    <property type="protein sequence ID" value="PWW76141.1"/>
    <property type="molecule type" value="Genomic_DNA"/>
</dbReference>
<evidence type="ECO:0000256" key="8">
    <source>
        <dbReference type="ARBA" id="ARBA00022927"/>
    </source>
</evidence>
<keyword evidence="7" id="KW-0378">Hydrolase</keyword>
<dbReference type="InterPro" id="IPR046985">
    <property type="entry name" value="IP5"/>
</dbReference>
<comment type="caution">
    <text evidence="11">The sequence shown here is derived from an EMBL/GenBank/DDBJ whole genome shotgun (WGS) entry which is preliminary data.</text>
</comment>
<evidence type="ECO:0000313" key="11">
    <source>
        <dbReference type="EMBL" id="PWW76141.1"/>
    </source>
</evidence>
<evidence type="ECO:0000256" key="2">
    <source>
        <dbReference type="ARBA" id="ARBA00008943"/>
    </source>
</evidence>
<dbReference type="PROSITE" id="PS50275">
    <property type="entry name" value="SAC"/>
    <property type="match status" value="1"/>
</dbReference>
<evidence type="ECO:0000256" key="3">
    <source>
        <dbReference type="ARBA" id="ARBA00009678"/>
    </source>
</evidence>
<dbReference type="GO" id="GO:0005737">
    <property type="term" value="C:cytoplasm"/>
    <property type="evidence" value="ECO:0007669"/>
    <property type="project" value="UniProtKB-SubCell"/>
</dbReference>
<dbReference type="GO" id="GO:0046856">
    <property type="term" value="P:phosphatidylinositol dephosphorylation"/>
    <property type="evidence" value="ECO:0007669"/>
    <property type="project" value="InterPro"/>
</dbReference>
<feature type="domain" description="SAC" evidence="10">
    <location>
        <begin position="170"/>
        <end position="550"/>
    </location>
</feature>
<protein>
    <recommendedName>
        <fullName evidence="4">phosphoinositide 5-phosphatase</fullName>
        <ecNumber evidence="4">3.1.3.36</ecNumber>
    </recommendedName>
</protein>
<dbReference type="STRING" id="42249.A0A317SSS0"/>
<dbReference type="Gene3D" id="3.60.10.10">
    <property type="entry name" value="Endonuclease/exonuclease/phosphatase"/>
    <property type="match status" value="1"/>
</dbReference>
<dbReference type="GO" id="GO:0043813">
    <property type="term" value="F:phosphatidylinositol-3,5-bisphosphate 5-phosphatase activity"/>
    <property type="evidence" value="ECO:0007669"/>
    <property type="project" value="TreeGrafter"/>
</dbReference>
<evidence type="ECO:0000256" key="7">
    <source>
        <dbReference type="ARBA" id="ARBA00022801"/>
    </source>
</evidence>
<keyword evidence="5" id="KW-0813">Transport</keyword>
<evidence type="ECO:0000256" key="6">
    <source>
        <dbReference type="ARBA" id="ARBA00022490"/>
    </source>
</evidence>
<dbReference type="FunFam" id="3.60.10.10:FF:000029">
    <property type="entry name" value="Inositol polyphosphate 5-phosphatase"/>
    <property type="match status" value="1"/>
</dbReference>
<dbReference type="GO" id="GO:0004439">
    <property type="term" value="F:phosphatidylinositol-4,5-bisphosphate 5-phosphatase activity"/>
    <property type="evidence" value="ECO:0007669"/>
    <property type="project" value="UniProtKB-EC"/>
</dbReference>
<evidence type="ECO:0000256" key="5">
    <source>
        <dbReference type="ARBA" id="ARBA00022448"/>
    </source>
</evidence>
<evidence type="ECO:0000259" key="10">
    <source>
        <dbReference type="PROSITE" id="PS50275"/>
    </source>
</evidence>
<dbReference type="GO" id="GO:0016020">
    <property type="term" value="C:membrane"/>
    <property type="evidence" value="ECO:0007669"/>
    <property type="project" value="TreeGrafter"/>
</dbReference>
<evidence type="ECO:0000256" key="9">
    <source>
        <dbReference type="SAM" id="MobiDB-lite"/>
    </source>
</evidence>
<evidence type="ECO:0000256" key="1">
    <source>
        <dbReference type="ARBA" id="ARBA00004496"/>
    </source>
</evidence>
<accession>A0A317SSS0</accession>
<dbReference type="InterPro" id="IPR002013">
    <property type="entry name" value="SAC_dom"/>
</dbReference>
<reference evidence="11 12" key="1">
    <citation type="submission" date="2018-03" db="EMBL/GenBank/DDBJ databases">
        <title>Genomes of Pezizomycetes fungi and the evolution of truffles.</title>
        <authorList>
            <person name="Murat C."/>
            <person name="Payen T."/>
            <person name="Noel B."/>
            <person name="Kuo A."/>
            <person name="Martin F.M."/>
        </authorList>
    </citation>
    <scope>NUCLEOTIDE SEQUENCE [LARGE SCALE GENOMIC DNA]</scope>
    <source>
        <strain evidence="11">091103-1</strain>
    </source>
</reference>
<evidence type="ECO:0000256" key="4">
    <source>
        <dbReference type="ARBA" id="ARBA00013044"/>
    </source>
</evidence>
<feature type="compositionally biased region" description="Basic and acidic residues" evidence="9">
    <location>
        <begin position="1053"/>
        <end position="1063"/>
    </location>
</feature>
<comment type="subcellular location">
    <subcellularLocation>
        <location evidence="1">Cytoplasm</location>
    </subcellularLocation>
</comment>
<dbReference type="OrthoDB" id="405996at2759"/>
<feature type="region of interest" description="Disordered" evidence="9">
    <location>
        <begin position="148"/>
        <end position="167"/>
    </location>
</feature>
<evidence type="ECO:0000313" key="12">
    <source>
        <dbReference type="Proteomes" id="UP000246991"/>
    </source>
</evidence>
<dbReference type="AlphaFoldDB" id="A0A317SSS0"/>
<dbReference type="Pfam" id="PF02383">
    <property type="entry name" value="Syja_N"/>
    <property type="match status" value="1"/>
</dbReference>
<comment type="similarity">
    <text evidence="3">In the central section; belongs to the inositol 1,4,5-trisphosphate 5-phosphatase family.</text>
</comment>
<dbReference type="SMART" id="SM00128">
    <property type="entry name" value="IPPc"/>
    <property type="match status" value="1"/>
</dbReference>
<dbReference type="PANTHER" id="PTHR11200">
    <property type="entry name" value="INOSITOL 5-PHOSPHATASE"/>
    <property type="match status" value="1"/>
</dbReference>
<dbReference type="PANTHER" id="PTHR11200:SF257">
    <property type="entry name" value="PHOSPHOINOSITIDE 5-PHOSPHATASE"/>
    <property type="match status" value="1"/>
</dbReference>
<dbReference type="EC" id="3.1.3.36" evidence="4"/>
<feature type="compositionally biased region" description="Low complexity" evidence="9">
    <location>
        <begin position="1019"/>
        <end position="1032"/>
    </location>
</feature>
<gene>
    <name evidence="11" type="ORF">C7212DRAFT_351665</name>
</gene>
<dbReference type="SUPFAM" id="SSF56219">
    <property type="entry name" value="DNase I-like"/>
    <property type="match status" value="1"/>
</dbReference>
<dbReference type="GO" id="GO:0015031">
    <property type="term" value="P:protein transport"/>
    <property type="evidence" value="ECO:0007669"/>
    <property type="project" value="UniProtKB-KW"/>
</dbReference>
<dbReference type="InterPro" id="IPR036691">
    <property type="entry name" value="Endo/exonu/phosph_ase_sf"/>
</dbReference>
<keyword evidence="12" id="KW-1185">Reference proteome</keyword>
<dbReference type="Proteomes" id="UP000246991">
    <property type="component" value="Unassembled WGS sequence"/>
</dbReference>
<dbReference type="Pfam" id="PF22669">
    <property type="entry name" value="Exo_endo_phos2"/>
    <property type="match status" value="1"/>
</dbReference>
<dbReference type="InterPro" id="IPR000300">
    <property type="entry name" value="IPPc"/>
</dbReference>
<comment type="similarity">
    <text evidence="2">Belongs to the synaptojanin family.</text>
</comment>
<proteinExistence type="inferred from homology"/>
<feature type="region of interest" description="Disordered" evidence="9">
    <location>
        <begin position="957"/>
        <end position="1135"/>
    </location>
</feature>
<feature type="compositionally biased region" description="Basic and acidic residues" evidence="9">
    <location>
        <begin position="1109"/>
        <end position="1119"/>
    </location>
</feature>